<accession>A0A429GHN7</accession>
<dbReference type="AlphaFoldDB" id="A0A429GHN7"/>
<protein>
    <submittedName>
        <fullName evidence="1">Uncharacterized protein</fullName>
    </submittedName>
</protein>
<sequence>MGSSKGSSISYLRKPCGLKRTVLFASISAFDETENLLAPHRITFHSYSVSSADAGMTGKTRRRINIGMNNLLSIRLCQKRGLI</sequence>
<evidence type="ECO:0000313" key="1">
    <source>
        <dbReference type="EMBL" id="RSN73390.1"/>
    </source>
</evidence>
<name>A0A429GHN7_9CREN</name>
<comment type="caution">
    <text evidence="1">The sequence shown here is derived from an EMBL/GenBank/DDBJ whole genome shotgun (WGS) entry which is preliminary data.</text>
</comment>
<reference evidence="1 2" key="1">
    <citation type="submission" date="2018-10" db="EMBL/GenBank/DDBJ databases">
        <title>Co-occurring genomic capacity for anaerobic methane metabolism and dissimilatory sulfite reduction discovered in the Korarchaeota.</title>
        <authorList>
            <person name="Mckay L.J."/>
            <person name="Dlakic M."/>
            <person name="Fields M.W."/>
            <person name="Delmont T.O."/>
            <person name="Eren A.M."/>
            <person name="Jay Z.J."/>
            <person name="Klingelsmith K.B."/>
            <person name="Rusch D.B."/>
            <person name="Inskeep W.P."/>
        </authorList>
    </citation>
    <scope>NUCLEOTIDE SEQUENCE [LARGE SCALE GENOMIC DNA]</scope>
    <source>
        <strain evidence="1 2">MDKW</strain>
    </source>
</reference>
<organism evidence="1 2">
    <name type="scientific">Candidatus Methanodesulfokora washburnensis</name>
    <dbReference type="NCBI Taxonomy" id="2478471"/>
    <lineage>
        <taxon>Archaea</taxon>
        <taxon>Thermoproteota</taxon>
        <taxon>Candidatus Korarchaeia</taxon>
        <taxon>Candidatus Korarchaeia incertae sedis</taxon>
        <taxon>Candidatus Methanodesulfokora</taxon>
    </lineage>
</organism>
<gene>
    <name evidence="1" type="ORF">D6D85_10615</name>
</gene>
<proteinExistence type="predicted"/>
<keyword evidence="2" id="KW-1185">Reference proteome</keyword>
<evidence type="ECO:0000313" key="2">
    <source>
        <dbReference type="Proteomes" id="UP000277582"/>
    </source>
</evidence>
<dbReference type="EMBL" id="RCOS01000120">
    <property type="protein sequence ID" value="RSN73390.1"/>
    <property type="molecule type" value="Genomic_DNA"/>
</dbReference>
<dbReference type="Proteomes" id="UP000277582">
    <property type="component" value="Unassembled WGS sequence"/>
</dbReference>